<keyword evidence="4" id="KW-1185">Reference proteome</keyword>
<gene>
    <name evidence="2" type="ORF">DRM93_13960</name>
    <name evidence="3" type="ORF">DRM94_13960</name>
</gene>
<protein>
    <submittedName>
        <fullName evidence="3">Prepilin-type N-terminal cleavage/methylation domain-containing protein</fullName>
    </submittedName>
</protein>
<name>A0A5F0K900_9GAMM</name>
<keyword evidence="1" id="KW-0812">Transmembrane</keyword>
<evidence type="ECO:0000256" key="1">
    <source>
        <dbReference type="SAM" id="Phobius"/>
    </source>
</evidence>
<dbReference type="EMBL" id="QORL01000030">
    <property type="protein sequence ID" value="TFF74009.1"/>
    <property type="molecule type" value="Genomic_DNA"/>
</dbReference>
<evidence type="ECO:0000313" key="5">
    <source>
        <dbReference type="Proteomes" id="UP000297914"/>
    </source>
</evidence>
<organism evidence="3 5">
    <name type="scientific">Aeromonas taiwanensis</name>
    <dbReference type="NCBI Taxonomy" id="633417"/>
    <lineage>
        <taxon>Bacteria</taxon>
        <taxon>Pseudomonadati</taxon>
        <taxon>Pseudomonadota</taxon>
        <taxon>Gammaproteobacteria</taxon>
        <taxon>Aeromonadales</taxon>
        <taxon>Aeromonadaceae</taxon>
        <taxon>Aeromonas</taxon>
    </lineage>
</organism>
<dbReference type="NCBIfam" id="TIGR02532">
    <property type="entry name" value="IV_pilin_GFxxxE"/>
    <property type="match status" value="1"/>
</dbReference>
<dbReference type="Proteomes" id="UP000297720">
    <property type="component" value="Unassembled WGS sequence"/>
</dbReference>
<comment type="caution">
    <text evidence="3">The sequence shown here is derived from an EMBL/GenBank/DDBJ whole genome shotgun (WGS) entry which is preliminary data.</text>
</comment>
<feature type="transmembrane region" description="Helical" evidence="1">
    <location>
        <begin position="7"/>
        <end position="32"/>
    </location>
</feature>
<dbReference type="PROSITE" id="PS00409">
    <property type="entry name" value="PROKAR_NTER_METHYL"/>
    <property type="match status" value="1"/>
</dbReference>
<reference evidence="3 5" key="1">
    <citation type="submission" date="2018-06" db="EMBL/GenBank/DDBJ databases">
        <title>Occurrence of a novel blaKPC-2- and qnrS2- harbouring IncP6 plasmid from Aeromonas taiwanensis isolates recovered from the river sediments.</title>
        <authorList>
            <person name="Zheng B."/>
            <person name="Yu X."/>
            <person name="Xiao Y."/>
        </authorList>
    </citation>
    <scope>NUCLEOTIDE SEQUENCE [LARGE SCALE GENOMIC DNA]</scope>
    <source>
        <strain evidence="2 4">1713</strain>
        <strain evidence="3 5">198</strain>
    </source>
</reference>
<evidence type="ECO:0000313" key="3">
    <source>
        <dbReference type="EMBL" id="TFF78063.1"/>
    </source>
</evidence>
<dbReference type="InterPro" id="IPR012902">
    <property type="entry name" value="N_methyl_site"/>
</dbReference>
<dbReference type="Pfam" id="PF07963">
    <property type="entry name" value="N_methyl"/>
    <property type="match status" value="1"/>
</dbReference>
<dbReference type="Proteomes" id="UP000297914">
    <property type="component" value="Unassembled WGS sequence"/>
</dbReference>
<dbReference type="EMBL" id="QORK01000030">
    <property type="protein sequence ID" value="TFF78063.1"/>
    <property type="molecule type" value="Genomic_DNA"/>
</dbReference>
<keyword evidence="1" id="KW-0472">Membrane</keyword>
<dbReference type="OrthoDB" id="5593857at2"/>
<proteinExistence type="predicted"/>
<sequence length="207" mass="22538">MRAPDRGFTLIELIVGIVLLAVALTGILGLLVNQAPSAVDPVQQVRAAQLAQRLAGEIQQKSFDEQSDHNGGRYRCGETFNGQFYGDCSCPVGVTCTQKPPSPAITGWQTSQYGPDGEPPPYAYNDVDDFDTAGNWQDASFYTQSGGIIASDEYRNYQVRIAVSPVDFSDGTFKSCASPCSVGKRIDLQIKLPDESVLDFSFYRGNY</sequence>
<evidence type="ECO:0000313" key="4">
    <source>
        <dbReference type="Proteomes" id="UP000297720"/>
    </source>
</evidence>
<dbReference type="AlphaFoldDB" id="A0A5F0K900"/>
<dbReference type="RefSeq" id="WP_134696231.1">
    <property type="nucleotide sequence ID" value="NZ_QORJ01000027.1"/>
</dbReference>
<evidence type="ECO:0000313" key="2">
    <source>
        <dbReference type="EMBL" id="TFF74009.1"/>
    </source>
</evidence>
<accession>A0A5F0K900</accession>
<keyword evidence="1" id="KW-1133">Transmembrane helix</keyword>